<evidence type="ECO:0000256" key="1">
    <source>
        <dbReference type="SAM" id="MobiDB-lite"/>
    </source>
</evidence>
<feature type="compositionally biased region" description="Basic residues" evidence="1">
    <location>
        <begin position="11"/>
        <end position="21"/>
    </location>
</feature>
<dbReference type="EMBL" id="KZ819669">
    <property type="protein sequence ID" value="PWN27080.1"/>
    <property type="molecule type" value="Genomic_DNA"/>
</dbReference>
<dbReference type="GeneID" id="37025636"/>
<name>A0A316UP77_9BASI</name>
<accession>A0A316UP77</accession>
<dbReference type="Proteomes" id="UP000245884">
    <property type="component" value="Unassembled WGS sequence"/>
</dbReference>
<sequence>MRARGSLATKVGRRAHCARRPGPRGRARVLVWACVERSQRGRSVVRSGTIRTLTFYQSHHQELFLDDAGGLCCCGRRTGQTSSQLLGRFAPPTSPLICSTTHPSLLTQPQPLNKPLCTKHQDPAPRSFIIKPLGADLPSSLNLSSRSHLASAFPRP</sequence>
<protein>
    <submittedName>
        <fullName evidence="2">Uncharacterized protein</fullName>
    </submittedName>
</protein>
<keyword evidence="3" id="KW-1185">Reference proteome</keyword>
<gene>
    <name evidence="2" type="ORF">BDZ90DRAFT_185269</name>
</gene>
<dbReference type="AlphaFoldDB" id="A0A316UP77"/>
<organism evidence="2 3">
    <name type="scientific">Jaminaea rosea</name>
    <dbReference type="NCBI Taxonomy" id="1569628"/>
    <lineage>
        <taxon>Eukaryota</taxon>
        <taxon>Fungi</taxon>
        <taxon>Dikarya</taxon>
        <taxon>Basidiomycota</taxon>
        <taxon>Ustilaginomycotina</taxon>
        <taxon>Exobasidiomycetes</taxon>
        <taxon>Microstromatales</taxon>
        <taxon>Microstromatales incertae sedis</taxon>
        <taxon>Jaminaea</taxon>
    </lineage>
</organism>
<evidence type="ECO:0000313" key="2">
    <source>
        <dbReference type="EMBL" id="PWN27080.1"/>
    </source>
</evidence>
<dbReference type="RefSeq" id="XP_025361692.1">
    <property type="nucleotide sequence ID" value="XM_025503813.1"/>
</dbReference>
<evidence type="ECO:0000313" key="3">
    <source>
        <dbReference type="Proteomes" id="UP000245884"/>
    </source>
</evidence>
<reference evidence="2 3" key="1">
    <citation type="journal article" date="2018" name="Mol. Biol. Evol.">
        <title>Broad Genomic Sampling Reveals a Smut Pathogenic Ancestry of the Fungal Clade Ustilaginomycotina.</title>
        <authorList>
            <person name="Kijpornyongpan T."/>
            <person name="Mondo S.J."/>
            <person name="Barry K."/>
            <person name="Sandor L."/>
            <person name="Lee J."/>
            <person name="Lipzen A."/>
            <person name="Pangilinan J."/>
            <person name="LaButti K."/>
            <person name="Hainaut M."/>
            <person name="Henrissat B."/>
            <person name="Grigoriev I.V."/>
            <person name="Spatafora J.W."/>
            <person name="Aime M.C."/>
        </authorList>
    </citation>
    <scope>NUCLEOTIDE SEQUENCE [LARGE SCALE GENOMIC DNA]</scope>
    <source>
        <strain evidence="2 3">MCA 5214</strain>
    </source>
</reference>
<proteinExistence type="predicted"/>
<feature type="region of interest" description="Disordered" evidence="1">
    <location>
        <begin position="1"/>
        <end position="21"/>
    </location>
</feature>